<dbReference type="AlphaFoldDB" id="A0A6A5XSW7"/>
<dbReference type="OrthoDB" id="3856898at2759"/>
<name>A0A6A5XSW7_9PLEO</name>
<evidence type="ECO:0000313" key="2">
    <source>
        <dbReference type="Proteomes" id="UP000799778"/>
    </source>
</evidence>
<dbReference type="RefSeq" id="XP_033384338.1">
    <property type="nucleotide sequence ID" value="XM_033525899.1"/>
</dbReference>
<proteinExistence type="predicted"/>
<dbReference type="Proteomes" id="UP000799778">
    <property type="component" value="Unassembled WGS sequence"/>
</dbReference>
<dbReference type="EMBL" id="ML978069">
    <property type="protein sequence ID" value="KAF2015999.1"/>
    <property type="molecule type" value="Genomic_DNA"/>
</dbReference>
<dbReference type="GeneID" id="54283296"/>
<evidence type="ECO:0000313" key="1">
    <source>
        <dbReference type="EMBL" id="KAF2015999.1"/>
    </source>
</evidence>
<protein>
    <submittedName>
        <fullName evidence="1">Uncharacterized protein</fullName>
    </submittedName>
</protein>
<organism evidence="1 2">
    <name type="scientific">Aaosphaeria arxii CBS 175.79</name>
    <dbReference type="NCBI Taxonomy" id="1450172"/>
    <lineage>
        <taxon>Eukaryota</taxon>
        <taxon>Fungi</taxon>
        <taxon>Dikarya</taxon>
        <taxon>Ascomycota</taxon>
        <taxon>Pezizomycotina</taxon>
        <taxon>Dothideomycetes</taxon>
        <taxon>Pleosporomycetidae</taxon>
        <taxon>Pleosporales</taxon>
        <taxon>Pleosporales incertae sedis</taxon>
        <taxon>Aaosphaeria</taxon>
    </lineage>
</organism>
<sequence>MATQWPQQATWPSAIHEHASRLSTYLEASLTCIERTNNQPVPADLVNTIIHGTVTSILKVQHIPYLSAISDALRILQAEAKATANENAQTFSNIKNELTNSTEAARQFTIATHQNTNIGEEPRAAAKEAAETGKTVLEITREIQTKGMQNQANEPMTYVQPEARH</sequence>
<keyword evidence="2" id="KW-1185">Reference proteome</keyword>
<reference evidence="1" key="1">
    <citation type="journal article" date="2020" name="Stud. Mycol.">
        <title>101 Dothideomycetes genomes: a test case for predicting lifestyles and emergence of pathogens.</title>
        <authorList>
            <person name="Haridas S."/>
            <person name="Albert R."/>
            <person name="Binder M."/>
            <person name="Bloem J."/>
            <person name="Labutti K."/>
            <person name="Salamov A."/>
            <person name="Andreopoulos B."/>
            <person name="Baker S."/>
            <person name="Barry K."/>
            <person name="Bills G."/>
            <person name="Bluhm B."/>
            <person name="Cannon C."/>
            <person name="Castanera R."/>
            <person name="Culley D."/>
            <person name="Daum C."/>
            <person name="Ezra D."/>
            <person name="Gonzalez J."/>
            <person name="Henrissat B."/>
            <person name="Kuo A."/>
            <person name="Liang C."/>
            <person name="Lipzen A."/>
            <person name="Lutzoni F."/>
            <person name="Magnuson J."/>
            <person name="Mondo S."/>
            <person name="Nolan M."/>
            <person name="Ohm R."/>
            <person name="Pangilinan J."/>
            <person name="Park H.-J."/>
            <person name="Ramirez L."/>
            <person name="Alfaro M."/>
            <person name="Sun H."/>
            <person name="Tritt A."/>
            <person name="Yoshinaga Y."/>
            <person name="Zwiers L.-H."/>
            <person name="Turgeon B."/>
            <person name="Goodwin S."/>
            <person name="Spatafora J."/>
            <person name="Crous P."/>
            <person name="Grigoriev I."/>
        </authorList>
    </citation>
    <scope>NUCLEOTIDE SEQUENCE</scope>
    <source>
        <strain evidence="1">CBS 175.79</strain>
    </source>
</reference>
<accession>A0A6A5XSW7</accession>
<gene>
    <name evidence="1" type="ORF">BU24DRAFT_409159</name>
</gene>